<organism evidence="1">
    <name type="scientific">Ornithinibacillus sp. 4-3</name>
    <dbReference type="NCBI Taxonomy" id="3231488"/>
    <lineage>
        <taxon>Bacteria</taxon>
        <taxon>Bacillati</taxon>
        <taxon>Bacillota</taxon>
        <taxon>Bacilli</taxon>
        <taxon>Bacillales</taxon>
        <taxon>Bacillaceae</taxon>
        <taxon>Ornithinibacillus</taxon>
    </lineage>
</organism>
<gene>
    <name evidence="1" type="ORF">AB4Y30_01750</name>
</gene>
<dbReference type="RefSeq" id="WP_368653800.1">
    <property type="nucleotide sequence ID" value="NZ_CP162599.1"/>
</dbReference>
<dbReference type="InterPro" id="IPR036638">
    <property type="entry name" value="HLH_DNA-bd_sf"/>
</dbReference>
<dbReference type="SUPFAM" id="SSF140500">
    <property type="entry name" value="BAS1536-like"/>
    <property type="match status" value="1"/>
</dbReference>
<accession>A0AB39HSC1</accession>
<name>A0AB39HSC1_9BACI</name>
<dbReference type="InterPro" id="IPR037208">
    <property type="entry name" value="Spo0E-like_sf"/>
</dbReference>
<reference evidence="1" key="1">
    <citation type="submission" date="2024-07" db="EMBL/GenBank/DDBJ databases">
        <title>Halotolerant mesophilic bacterium Ornithinibacillus sp. 4-3, sp. nov., isolated from soil.</title>
        <authorList>
            <person name="Sidarenka A.V."/>
            <person name="Guliayeva D.E."/>
            <person name="Leanovich S.I."/>
            <person name="Hileuskaya K.S."/>
            <person name="Akhremchuk A.E."/>
            <person name="Sikolenko M.A."/>
            <person name="Valentovich L.N."/>
        </authorList>
    </citation>
    <scope>NUCLEOTIDE SEQUENCE</scope>
    <source>
        <strain evidence="1">4-3</strain>
    </source>
</reference>
<evidence type="ECO:0000313" key="1">
    <source>
        <dbReference type="EMBL" id="XDK33116.1"/>
    </source>
</evidence>
<dbReference type="GO" id="GO:0046983">
    <property type="term" value="F:protein dimerization activity"/>
    <property type="evidence" value="ECO:0007669"/>
    <property type="project" value="InterPro"/>
</dbReference>
<sequence length="61" mass="7127">MRKSILKKIEQVREEMLILSDLHGMSSEIVLQTSKRLDGLINEYQHIIKNEDKSKQCNINS</sequence>
<proteinExistence type="predicted"/>
<dbReference type="EMBL" id="CP162599">
    <property type="protein sequence ID" value="XDK33116.1"/>
    <property type="molecule type" value="Genomic_DNA"/>
</dbReference>
<dbReference type="InterPro" id="IPR018540">
    <property type="entry name" value="Spo0E-like"/>
</dbReference>
<dbReference type="Gene3D" id="4.10.280.10">
    <property type="entry name" value="Helix-loop-helix DNA-binding domain"/>
    <property type="match status" value="1"/>
</dbReference>
<dbReference type="AlphaFoldDB" id="A0AB39HSC1"/>
<dbReference type="GO" id="GO:0043937">
    <property type="term" value="P:regulation of sporulation"/>
    <property type="evidence" value="ECO:0007669"/>
    <property type="project" value="InterPro"/>
</dbReference>
<dbReference type="Pfam" id="PF09388">
    <property type="entry name" value="SpoOE-like"/>
    <property type="match status" value="1"/>
</dbReference>
<protein>
    <submittedName>
        <fullName evidence="1">Spo0E family sporulation regulatory protein-aspartic acid phosphatase</fullName>
    </submittedName>
</protein>